<evidence type="ECO:0000313" key="7">
    <source>
        <dbReference type="Proteomes" id="UP000243528"/>
    </source>
</evidence>
<dbReference type="InterPro" id="IPR041371">
    <property type="entry name" value="GH92_N"/>
</dbReference>
<name>A0A2P8CZ76_9ACTN</name>
<dbReference type="AlphaFoldDB" id="A0A2P8CZ76"/>
<protein>
    <submittedName>
        <fullName evidence="6">Putative alpha-1,2-mannosidase</fullName>
    </submittedName>
</protein>
<dbReference type="PANTHER" id="PTHR12143:SF39">
    <property type="entry name" value="SECRETED PROTEIN"/>
    <property type="match status" value="1"/>
</dbReference>
<dbReference type="Pfam" id="PF24135">
    <property type="entry name" value="DUF7402"/>
    <property type="match status" value="1"/>
</dbReference>
<dbReference type="InterPro" id="IPR008979">
    <property type="entry name" value="Galactose-bd-like_sf"/>
</dbReference>
<feature type="domain" description="DUF7402" evidence="5">
    <location>
        <begin position="546"/>
        <end position="675"/>
    </location>
</feature>
<dbReference type="Gene3D" id="2.70.98.10">
    <property type="match status" value="1"/>
</dbReference>
<dbReference type="GO" id="GO:0006516">
    <property type="term" value="P:glycoprotein catabolic process"/>
    <property type="evidence" value="ECO:0007669"/>
    <property type="project" value="TreeGrafter"/>
</dbReference>
<dbReference type="InterPro" id="IPR014718">
    <property type="entry name" value="GH-type_carb-bd"/>
</dbReference>
<dbReference type="SUPFAM" id="SSF48208">
    <property type="entry name" value="Six-hairpin glycosidases"/>
    <property type="match status" value="1"/>
</dbReference>
<feature type="chain" id="PRO_5039100338" evidence="2">
    <location>
        <begin position="20"/>
        <end position="824"/>
    </location>
</feature>
<keyword evidence="2" id="KW-0732">Signal</keyword>
<feature type="domain" description="Glycosyl hydrolase family 92" evidence="3">
    <location>
        <begin position="679"/>
        <end position="818"/>
    </location>
</feature>
<dbReference type="InterPro" id="IPR055826">
    <property type="entry name" value="DUF7402"/>
</dbReference>
<feature type="domain" description="Glycosyl hydrolase family 92 N-terminal" evidence="4">
    <location>
        <begin position="49"/>
        <end position="290"/>
    </location>
</feature>
<evidence type="ECO:0000259" key="3">
    <source>
        <dbReference type="Pfam" id="PF07971"/>
    </source>
</evidence>
<dbReference type="InterPro" id="IPR050883">
    <property type="entry name" value="PNGase"/>
</dbReference>
<sequence length="824" mass="90987">MSRIKLRRVLAGLASTALATGLLVGGGQAAGSSPVETTASGERDYVSLVNPWVEADVGRFFFFQSASNPFGMVKLRPDTSTNSVWDTGYRKSESQVKGFSHLHDWQLSGIQVMPTTGTDVPKLEGDTGWQSPTPHDDTEVAEPGYHKLHLDRYGIGAELTATDRVGMHRYTYDQAGPSEIIVNLGGVLGEAQMKDAHITKVNDHEIQGYVAQVGMLSNGQYYGQSDNKRTELYFNIRFDKPFDSMHGWAGGSLVNGGQPADEVKGDNAGVYLRYDDIAAGDQVQMKVGLSLTSAAGARRNLEAELPGWDFDAVKAASQQRWNDMLGRIDVRGGTHQQRVKFYTDLFHALCGRSVISDVDGTYIDDTWGNNKVKQIPLDEDGEPKFAMYNYDALWLTQWNLNTLLGMAYPEIYSSIVKSQLQMYEDGGLLPRGPVAGNYSFVMTSSPVTSFITGAYNKGIRDFDVDLAYDAMLDAHSMGGLFDKAPYEYATWGENKGGARAYLDKGYVPHDLHNGWRSRGAGETMEYAYEDWALANLAEQLGKRGLNIAGTATVEVSSQANDSGAAGERAVDGRPARSANAGEWRSDGERDPWIKLSWDEPQRINKVVLSDRLGGESNVRRGMLTFSDGTRRPVARIPESGDGRVVTFDSKKVEWVKFQAIAGSGPDVGLNEIEVWDDTDVGNHLMQRSRNWRNLYDEETGFIRPKGSDGQWMDPFDPLSPDDFVEASSWQATWFTSHDVMGLANLMGGEDAYADKLNYAFVRSEPAEFTGIGQNGDENAFVNYGNQPGLQMAHLFNYVGKPWLTQYWVRQVKEKTYGSISTTKG</sequence>
<feature type="signal peptide" evidence="2">
    <location>
        <begin position="1"/>
        <end position="19"/>
    </location>
</feature>
<evidence type="ECO:0000259" key="4">
    <source>
        <dbReference type="Pfam" id="PF17678"/>
    </source>
</evidence>
<dbReference type="GO" id="GO:0005975">
    <property type="term" value="P:carbohydrate metabolic process"/>
    <property type="evidence" value="ECO:0007669"/>
    <property type="project" value="InterPro"/>
</dbReference>
<feature type="domain" description="Glycosyl hydrolase family 92" evidence="3">
    <location>
        <begin position="296"/>
        <end position="543"/>
    </location>
</feature>
<organism evidence="6 7">
    <name type="scientific">Haloactinopolyspora alba</name>
    <dbReference type="NCBI Taxonomy" id="648780"/>
    <lineage>
        <taxon>Bacteria</taxon>
        <taxon>Bacillati</taxon>
        <taxon>Actinomycetota</taxon>
        <taxon>Actinomycetes</taxon>
        <taxon>Jiangellales</taxon>
        <taxon>Jiangellaceae</taxon>
        <taxon>Haloactinopolyspora</taxon>
    </lineage>
</organism>
<gene>
    <name evidence="6" type="ORF">CLV30_1401</name>
</gene>
<dbReference type="Gene3D" id="1.20.1610.10">
    <property type="entry name" value="alpha-1,2-mannosidases domains"/>
    <property type="match status" value="1"/>
</dbReference>
<dbReference type="Proteomes" id="UP000243528">
    <property type="component" value="Unassembled WGS sequence"/>
</dbReference>
<dbReference type="GO" id="GO:0030246">
    <property type="term" value="F:carbohydrate binding"/>
    <property type="evidence" value="ECO:0007669"/>
    <property type="project" value="InterPro"/>
</dbReference>
<dbReference type="InterPro" id="IPR008928">
    <property type="entry name" value="6-hairpin_glycosidase_sf"/>
</dbReference>
<feature type="region of interest" description="Disordered" evidence="1">
    <location>
        <begin position="556"/>
        <end position="587"/>
    </location>
</feature>
<dbReference type="EMBL" id="PYGE01000040">
    <property type="protein sequence ID" value="PSK90271.1"/>
    <property type="molecule type" value="Genomic_DNA"/>
</dbReference>
<evidence type="ECO:0000259" key="5">
    <source>
        <dbReference type="Pfam" id="PF24135"/>
    </source>
</evidence>
<dbReference type="PANTHER" id="PTHR12143">
    <property type="entry name" value="PEPTIDE N-GLYCANASE PNGASE -RELATED"/>
    <property type="match status" value="1"/>
</dbReference>
<proteinExistence type="predicted"/>
<dbReference type="GO" id="GO:0005829">
    <property type="term" value="C:cytosol"/>
    <property type="evidence" value="ECO:0007669"/>
    <property type="project" value="TreeGrafter"/>
</dbReference>
<dbReference type="Gene3D" id="1.20.1050.60">
    <property type="entry name" value="alpha-1,2-mannosidase"/>
    <property type="match status" value="1"/>
</dbReference>
<reference evidence="6 7" key="1">
    <citation type="submission" date="2018-03" db="EMBL/GenBank/DDBJ databases">
        <title>Genomic Encyclopedia of Archaeal and Bacterial Type Strains, Phase II (KMG-II): from individual species to whole genera.</title>
        <authorList>
            <person name="Goeker M."/>
        </authorList>
    </citation>
    <scope>NUCLEOTIDE SEQUENCE [LARGE SCALE GENOMIC DNA]</scope>
    <source>
        <strain evidence="6 7">DSM 45211</strain>
    </source>
</reference>
<dbReference type="GO" id="GO:0000224">
    <property type="term" value="F:peptide-N4-(N-acetyl-beta-glucosaminyl)asparagine amidase activity"/>
    <property type="evidence" value="ECO:0007669"/>
    <property type="project" value="TreeGrafter"/>
</dbReference>
<evidence type="ECO:0000313" key="6">
    <source>
        <dbReference type="EMBL" id="PSK90271.1"/>
    </source>
</evidence>
<comment type="caution">
    <text evidence="6">The sequence shown here is derived from an EMBL/GenBank/DDBJ whole genome shotgun (WGS) entry which is preliminary data.</text>
</comment>
<keyword evidence="7" id="KW-1185">Reference proteome</keyword>
<dbReference type="InterPro" id="IPR012939">
    <property type="entry name" value="Glyco_hydro_92"/>
</dbReference>
<evidence type="ECO:0000256" key="2">
    <source>
        <dbReference type="SAM" id="SignalP"/>
    </source>
</evidence>
<accession>A0A2P8CZ76</accession>
<dbReference type="Pfam" id="PF17678">
    <property type="entry name" value="Glyco_hydro_92N"/>
    <property type="match status" value="1"/>
</dbReference>
<dbReference type="Pfam" id="PF07971">
    <property type="entry name" value="Glyco_hydro_92"/>
    <property type="match status" value="2"/>
</dbReference>
<feature type="non-terminal residue" evidence="6">
    <location>
        <position position="824"/>
    </location>
</feature>
<dbReference type="SUPFAM" id="SSF49785">
    <property type="entry name" value="Galactose-binding domain-like"/>
    <property type="match status" value="1"/>
</dbReference>
<evidence type="ECO:0000256" key="1">
    <source>
        <dbReference type="SAM" id="MobiDB-lite"/>
    </source>
</evidence>
<dbReference type="Gene3D" id="2.60.120.260">
    <property type="entry name" value="Galactose-binding domain-like"/>
    <property type="match status" value="1"/>
</dbReference>